<protein>
    <submittedName>
        <fullName evidence="1">Glycosyl transferase family 2</fullName>
    </submittedName>
</protein>
<dbReference type="KEGG" id="plut:EI981_07480"/>
<evidence type="ECO:0000313" key="1">
    <source>
        <dbReference type="EMBL" id="AZS14314.1"/>
    </source>
</evidence>
<organism evidence="1 2">
    <name type="scientific">Paenibacillus lutimineralis</name>
    <dbReference type="NCBI Taxonomy" id="2707005"/>
    <lineage>
        <taxon>Bacteria</taxon>
        <taxon>Bacillati</taxon>
        <taxon>Bacillota</taxon>
        <taxon>Bacilli</taxon>
        <taxon>Bacillales</taxon>
        <taxon>Paenibacillaceae</taxon>
        <taxon>Paenibacillus</taxon>
    </lineage>
</organism>
<evidence type="ECO:0000313" key="2">
    <source>
        <dbReference type="Proteomes" id="UP000270678"/>
    </source>
</evidence>
<dbReference type="Gene3D" id="2.60.120.260">
    <property type="entry name" value="Galactose-binding domain-like"/>
    <property type="match status" value="1"/>
</dbReference>
<dbReference type="AlphaFoldDB" id="A0A3S9UVG5"/>
<keyword evidence="2" id="KW-1185">Reference proteome</keyword>
<dbReference type="InterPro" id="IPR008979">
    <property type="entry name" value="Galactose-bd-like_sf"/>
</dbReference>
<sequence length="874" mass="99396">MRRLQEVLKGQEGNYILPLFWQHGEEEGILREEMQRIHESGIRAVIAEARPHPDFLGPKWWQDMDVIMEEARKRGMQVWVLDDDHFPTGRAAGRLKDAPKELRRSFLSERHIDALGPAPHASFIIDRPYVPFFAESGGGALIAVVASKRDPISGELTGESIDLSAIVKDGILHWSVPEGYWRIFIMTISDKGGSKNHEDYLNPLSAESTRVLIDTVHEAFYERYRDDFGKTFAGFFSDEPAFYNDSNQYDYESATGKKDVAMPWSKDVPERLKEVIGEDYLKQLPLLWHDQGVNPPIIRYHYMNIVSSLYGENFTSQIGDWCRERSVEYIGHVIEDNNAHTRLGAGTGHFFRALWGQDMSGVDVVLWQLAPGFDETPFKWFFGEADSEFFNYGLGKMGSSLAHLDPKKKGRTMAEVFGAYGWAEGLKLMKWLTDHMLVRGVNHFIPHSFSAKAFPDPDCPPHLYARGKNPQFRYYRYLNHYTNRLSHLLSGGTHIASAAVLYHAEAEWSGKAMYFHKPVKELLKRQIDCDVLPIDAILDSVTLEGKKLKSRDETFDCFIIPYSEALPAKCLARIGELAELGLPVIFIDALPVRASEGEDGSELLKRLTACRNVSVVPLAEVAGHLASRGFYELKTDGEYPYLRHYHIRHEDADVYFFFNEHPQLPIETNVELPTSGHICLYDAYNNRVTRVIDVVDGEDARVPLRLAPFETVVVVAGELFKDLTVQDEAVTEREQLEVSAVWSLSIVSSEQYPRFETHGKLERLVDLSRQEYLPRFTGTFRYETTVEWNNALPKNMWLDLGEVYETAEVLVNGRSAGVRISPPYRFDISGSLEQGANMLTVEVTNTLVKEHRDMFSLVAQQEPSGLLGPVRLLY</sequence>
<dbReference type="PANTHER" id="PTHR36848">
    <property type="entry name" value="DNA-BINDING PROTEIN (PUTATIVE SECRETED PROTEIN)-RELATED"/>
    <property type="match status" value="1"/>
</dbReference>
<reference evidence="2" key="1">
    <citation type="submission" date="2018-12" db="EMBL/GenBank/DDBJ databases">
        <title>Complete genome sequence of Paenibacillus sp. MBLB1234.</title>
        <authorList>
            <person name="Nam Y.-D."/>
            <person name="Kang J."/>
            <person name="Chung W.-H."/>
            <person name="Park Y.S."/>
        </authorList>
    </citation>
    <scope>NUCLEOTIDE SEQUENCE [LARGE SCALE GENOMIC DNA]</scope>
    <source>
        <strain evidence="2">MBLB1234</strain>
    </source>
</reference>
<proteinExistence type="predicted"/>
<dbReference type="InterPro" id="IPR053161">
    <property type="entry name" value="Ulvan_degrading_GH"/>
</dbReference>
<name>A0A3S9UVG5_9BACL</name>
<dbReference type="SUPFAM" id="SSF49785">
    <property type="entry name" value="Galactose-binding domain-like"/>
    <property type="match status" value="1"/>
</dbReference>
<dbReference type="OrthoDB" id="9761519at2"/>
<dbReference type="Pfam" id="PF17132">
    <property type="entry name" value="Glyco_hydro_106"/>
    <property type="match status" value="1"/>
</dbReference>
<dbReference type="RefSeq" id="WP_126996863.1">
    <property type="nucleotide sequence ID" value="NZ_CP034346.1"/>
</dbReference>
<keyword evidence="1" id="KW-0808">Transferase</keyword>
<gene>
    <name evidence="1" type="ORF">EI981_07480</name>
</gene>
<dbReference type="PANTHER" id="PTHR36848:SF2">
    <property type="entry name" value="SECRETED PROTEIN"/>
    <property type="match status" value="1"/>
</dbReference>
<dbReference type="Proteomes" id="UP000270678">
    <property type="component" value="Chromosome"/>
</dbReference>
<dbReference type="NCBIfam" id="NF045579">
    <property type="entry name" value="rhamnoside_JR"/>
    <property type="match status" value="1"/>
</dbReference>
<dbReference type="GO" id="GO:0016740">
    <property type="term" value="F:transferase activity"/>
    <property type="evidence" value="ECO:0007669"/>
    <property type="project" value="UniProtKB-KW"/>
</dbReference>
<dbReference type="EMBL" id="CP034346">
    <property type="protein sequence ID" value="AZS14314.1"/>
    <property type="molecule type" value="Genomic_DNA"/>
</dbReference>
<accession>A0A3S9UVG5</accession>